<dbReference type="OrthoDB" id="9813383at2"/>
<dbReference type="RefSeq" id="WP_070981945.1">
    <property type="nucleotide sequence ID" value="NZ_CP043420.1"/>
</dbReference>
<proteinExistence type="predicted"/>
<name>A0A1S1NL27_9GAMM</name>
<evidence type="ECO:0000313" key="2">
    <source>
        <dbReference type="Proteomes" id="UP000322553"/>
    </source>
</evidence>
<dbReference type="SUPFAM" id="SSF52317">
    <property type="entry name" value="Class I glutamine amidotransferase-like"/>
    <property type="match status" value="1"/>
</dbReference>
<dbReference type="Proteomes" id="UP000322553">
    <property type="component" value="Chromosome"/>
</dbReference>
<dbReference type="InterPro" id="IPR044992">
    <property type="entry name" value="ChyE-like"/>
</dbReference>
<dbReference type="PROSITE" id="PS51273">
    <property type="entry name" value="GATASE_TYPE_1"/>
    <property type="match status" value="1"/>
</dbReference>
<protein>
    <submittedName>
        <fullName evidence="1">GMP synthase</fullName>
    </submittedName>
</protein>
<dbReference type="KEGG" id="kuy:FY550_03685"/>
<accession>A0A1S1NL27</accession>
<dbReference type="AlphaFoldDB" id="A0A1S1NL27"/>
<evidence type="ECO:0000313" key="1">
    <source>
        <dbReference type="EMBL" id="QEL10331.1"/>
    </source>
</evidence>
<gene>
    <name evidence="1" type="ORF">FY550_03685</name>
</gene>
<organism evidence="1 2">
    <name type="scientific">Kushneria phosphatilytica</name>
    <dbReference type="NCBI Taxonomy" id="657387"/>
    <lineage>
        <taxon>Bacteria</taxon>
        <taxon>Pseudomonadati</taxon>
        <taxon>Pseudomonadota</taxon>
        <taxon>Gammaproteobacteria</taxon>
        <taxon>Oceanospirillales</taxon>
        <taxon>Halomonadaceae</taxon>
        <taxon>Kushneria</taxon>
    </lineage>
</organism>
<dbReference type="STRING" id="657387.BH688_16820"/>
<dbReference type="InterPro" id="IPR029062">
    <property type="entry name" value="Class_I_gatase-like"/>
</dbReference>
<dbReference type="EMBL" id="CP043420">
    <property type="protein sequence ID" value="QEL10331.1"/>
    <property type="molecule type" value="Genomic_DNA"/>
</dbReference>
<dbReference type="PANTHER" id="PTHR42695">
    <property type="entry name" value="GLUTAMINE AMIDOTRANSFERASE YLR126C-RELATED"/>
    <property type="match status" value="1"/>
</dbReference>
<dbReference type="PANTHER" id="PTHR42695:SF5">
    <property type="entry name" value="GLUTAMINE AMIDOTRANSFERASE YLR126C-RELATED"/>
    <property type="match status" value="1"/>
</dbReference>
<dbReference type="InterPro" id="IPR017926">
    <property type="entry name" value="GATASE"/>
</dbReference>
<sequence length="238" mass="26546">MHIGLLQCDDLAPHLREKHGNYPELYASLLNGVDPTLTFETWRVHDGELPDRTDGCDGWLISGSKAGIYEELDWIPGLLQLIQRLWEARAPVVGICFGHQALAHAMGAEVGKSDRGWGVGVAFNEVLAHQSWMTPWQEGMDLIISHQDQVLTLPDNSRLLAENGFCPYFMIQYGECFLSLQGHPEFSRTLSADLMAGKSGSMSDSRRRQGMATLTANTDERVMARWIVNFLRDAAGFV</sequence>
<dbReference type="Gene3D" id="3.40.50.880">
    <property type="match status" value="1"/>
</dbReference>
<dbReference type="GO" id="GO:0005829">
    <property type="term" value="C:cytosol"/>
    <property type="evidence" value="ECO:0007669"/>
    <property type="project" value="TreeGrafter"/>
</dbReference>
<reference evidence="1 2" key="1">
    <citation type="submission" date="2019-08" db="EMBL/GenBank/DDBJ databases">
        <title>Complete genome sequence of Kushneria sp. YCWA18, a halophilic phosphate-solubilizing bacterium isolated from Daqiao saltern in China.</title>
        <authorList>
            <person name="Du G.-X."/>
            <person name="Qu L.-Y."/>
        </authorList>
    </citation>
    <scope>NUCLEOTIDE SEQUENCE [LARGE SCALE GENOMIC DNA]</scope>
    <source>
        <strain evidence="1 2">YCWA18</strain>
    </source>
</reference>
<keyword evidence="2" id="KW-1185">Reference proteome</keyword>
<dbReference type="CDD" id="cd01741">
    <property type="entry name" value="GATase1_1"/>
    <property type="match status" value="1"/>
</dbReference>
<dbReference type="Pfam" id="PF00117">
    <property type="entry name" value="GATase"/>
    <property type="match status" value="1"/>
</dbReference>